<dbReference type="GO" id="GO:0005975">
    <property type="term" value="P:carbohydrate metabolic process"/>
    <property type="evidence" value="ECO:0007669"/>
    <property type="project" value="InterPro"/>
</dbReference>
<evidence type="ECO:0000313" key="3">
    <source>
        <dbReference type="Proteomes" id="UP000265848"/>
    </source>
</evidence>
<organism evidence="2 3">
    <name type="scientific">Pseudooceanicola sediminis</name>
    <dbReference type="NCBI Taxonomy" id="2211117"/>
    <lineage>
        <taxon>Bacteria</taxon>
        <taxon>Pseudomonadati</taxon>
        <taxon>Pseudomonadota</taxon>
        <taxon>Alphaproteobacteria</taxon>
        <taxon>Rhodobacterales</taxon>
        <taxon>Paracoccaceae</taxon>
        <taxon>Pseudooceanicola</taxon>
    </lineage>
</organism>
<comment type="caution">
    <text evidence="2">The sequence shown here is derived from an EMBL/GenBank/DDBJ whole genome shotgun (WGS) entry which is preliminary data.</text>
</comment>
<evidence type="ECO:0000256" key="1">
    <source>
        <dbReference type="SAM" id="MobiDB-lite"/>
    </source>
</evidence>
<reference evidence="2 3" key="1">
    <citation type="submission" date="2018-08" db="EMBL/GenBank/DDBJ databases">
        <title>Pseudooceanicola sediminis CY03 in the family Rhodobacteracea.</title>
        <authorList>
            <person name="Zhang Y.-J."/>
        </authorList>
    </citation>
    <scope>NUCLEOTIDE SEQUENCE [LARGE SCALE GENOMIC DNA]</scope>
    <source>
        <strain evidence="2 3">CY03</strain>
    </source>
</reference>
<name>A0A399J6R2_9RHOB</name>
<gene>
    <name evidence="2" type="ORF">DL237_05930</name>
</gene>
<dbReference type="Pfam" id="PF04748">
    <property type="entry name" value="Polysacc_deac_2"/>
    <property type="match status" value="1"/>
</dbReference>
<feature type="compositionally biased region" description="Low complexity" evidence="1">
    <location>
        <begin position="56"/>
        <end position="80"/>
    </location>
</feature>
<dbReference type="SUPFAM" id="SSF88713">
    <property type="entry name" value="Glycoside hydrolase/deacetylase"/>
    <property type="match status" value="1"/>
</dbReference>
<dbReference type="CDD" id="cd10936">
    <property type="entry name" value="CE4_DAC2"/>
    <property type="match status" value="1"/>
</dbReference>
<dbReference type="InterPro" id="IPR011330">
    <property type="entry name" value="Glyco_hydro/deAcase_b/a-brl"/>
</dbReference>
<keyword evidence="3" id="KW-1185">Reference proteome</keyword>
<accession>A0A399J6R2</accession>
<dbReference type="InterPro" id="IPR006837">
    <property type="entry name" value="Divergent_DAC"/>
</dbReference>
<dbReference type="AlphaFoldDB" id="A0A399J6R2"/>
<evidence type="ECO:0000313" key="2">
    <source>
        <dbReference type="EMBL" id="RII39682.1"/>
    </source>
</evidence>
<feature type="region of interest" description="Disordered" evidence="1">
    <location>
        <begin position="32"/>
        <end position="137"/>
    </location>
</feature>
<evidence type="ECO:0008006" key="4">
    <source>
        <dbReference type="Google" id="ProtNLM"/>
    </source>
</evidence>
<proteinExistence type="predicted"/>
<protein>
    <recommendedName>
        <fullName evidence="4">Divergent polysaccharide deacetylase family protein</fullName>
    </recommendedName>
</protein>
<feature type="region of interest" description="Disordered" evidence="1">
    <location>
        <begin position="174"/>
        <end position="303"/>
    </location>
</feature>
<dbReference type="OrthoDB" id="7658418at2"/>
<dbReference type="Gene3D" id="3.20.20.370">
    <property type="entry name" value="Glycoside hydrolase/deacetylase"/>
    <property type="match status" value="1"/>
</dbReference>
<sequence length="552" mass="56615">MRRGFFTGVIWGVGVAGLGLVTTSLSLPLPVGQRPDATTGDTNAAAPITPPDGNPATADHAGDLAGAAAPQEAAPRAGLADVPAGSQFNRGRPDGPVRLPEVGGDQPQASGVLRPERATPEALSIPRDTTRNPGLPDAAAVETRLPSTASLESETDPGLRLGLVSPVLPSVQIQPLVPPRQDGGPDIPARSAAPGTDVTGRQGAAPETTKEQTVPGFPLGDLDALDSAPTMTVAGPDELPAPPEDPDALPSLPGISVARSPQSAQILKPDVPSETVPRDDFAMSAAPRPDVAGGGGAGDYEEGGTLQVGAEANQGAPAEAQPAQTAAIDTFAVPFDATDQRPRMSIVLMDTGADAQGMMAASALRGFPYPVSFAIDVNRPDAAAAMRRYRDAGFEVLALAGLDDGVSDPEIAKRASGWFAQLSEAVAVMEATPGALQQDRAAAEALADTLSATGHGLLLYPQGGDTMRKLATREGVAAATLFRDFDSEGEAAAVIGRFLDYAALKADEDEGVIMVGRVWPQTISALLEWGLADRASQVQLVPVSAVLTQQRR</sequence>
<dbReference type="Proteomes" id="UP000265848">
    <property type="component" value="Unassembled WGS sequence"/>
</dbReference>
<dbReference type="RefSeq" id="WP_119398116.1">
    <property type="nucleotide sequence ID" value="NZ_QWJJ01000004.1"/>
</dbReference>
<dbReference type="EMBL" id="QWJJ01000004">
    <property type="protein sequence ID" value="RII39682.1"/>
    <property type="molecule type" value="Genomic_DNA"/>
</dbReference>